<dbReference type="InterPro" id="IPR023753">
    <property type="entry name" value="FAD/NAD-binding_dom"/>
</dbReference>
<keyword evidence="12" id="KW-0547">Nucleotide-binding</keyword>
<dbReference type="GO" id="GO:0004148">
    <property type="term" value="F:dihydrolipoyl dehydrogenase (NADH) activity"/>
    <property type="evidence" value="ECO:0007669"/>
    <property type="project" value="UniProtKB-EC"/>
</dbReference>
<comment type="cofactor">
    <cofactor evidence="12 14">
        <name>FAD</name>
        <dbReference type="ChEBI" id="CHEBI:57692"/>
    </cofactor>
    <text evidence="12 14">Binds 1 FAD per subunit.</text>
</comment>
<evidence type="ECO:0000256" key="10">
    <source>
        <dbReference type="ARBA" id="ARBA00049187"/>
    </source>
</evidence>
<dbReference type="Gene3D" id="3.50.50.60">
    <property type="entry name" value="FAD/NAD(P)-binding domain"/>
    <property type="match status" value="2"/>
</dbReference>
<dbReference type="InterPro" id="IPR006258">
    <property type="entry name" value="Lipoamide_DH"/>
</dbReference>
<gene>
    <name evidence="17" type="primary">lpdA</name>
    <name evidence="17" type="ORF">FJZ47_22110</name>
</gene>
<evidence type="ECO:0000256" key="3">
    <source>
        <dbReference type="ARBA" id="ARBA00016961"/>
    </source>
</evidence>
<evidence type="ECO:0000256" key="5">
    <source>
        <dbReference type="ARBA" id="ARBA00022827"/>
    </source>
</evidence>
<dbReference type="InterPro" id="IPR016156">
    <property type="entry name" value="FAD/NAD-linked_Rdtase_dimer_sf"/>
</dbReference>
<dbReference type="EC" id="1.8.1.4" evidence="2 14"/>
<evidence type="ECO:0000256" key="2">
    <source>
        <dbReference type="ARBA" id="ARBA00012608"/>
    </source>
</evidence>
<keyword evidence="8" id="KW-1015">Disulfide bond</keyword>
<feature type="binding site" evidence="12">
    <location>
        <position position="316"/>
    </location>
    <ligand>
        <name>FAD</name>
        <dbReference type="ChEBI" id="CHEBI:57692"/>
    </ligand>
</feature>
<dbReference type="PRINTS" id="PR00368">
    <property type="entry name" value="FADPNR"/>
</dbReference>
<feature type="disulfide bond" description="Redox-active" evidence="13">
    <location>
        <begin position="46"/>
        <end position="51"/>
    </location>
</feature>
<keyword evidence="5 12" id="KW-0274">FAD</keyword>
<keyword evidence="9 14" id="KW-0676">Redox-active center</keyword>
<keyword evidence="7 12" id="KW-0520">NAD</keyword>
<evidence type="ECO:0000256" key="6">
    <source>
        <dbReference type="ARBA" id="ARBA00023002"/>
    </source>
</evidence>
<feature type="binding site" evidence="12">
    <location>
        <position position="207"/>
    </location>
    <ligand>
        <name>NAD(+)</name>
        <dbReference type="ChEBI" id="CHEBI:57540"/>
    </ligand>
</feature>
<protein>
    <recommendedName>
        <fullName evidence="3 14">Dihydrolipoyl dehydrogenase</fullName>
        <ecNumber evidence="2 14">1.8.1.4</ecNumber>
    </recommendedName>
</protein>
<comment type="miscellaneous">
    <text evidence="14">The active site is a redox-active disulfide bond.</text>
</comment>
<dbReference type="PANTHER" id="PTHR22912">
    <property type="entry name" value="DISULFIDE OXIDOREDUCTASE"/>
    <property type="match status" value="1"/>
</dbReference>
<dbReference type="GO" id="GO:0006103">
    <property type="term" value="P:2-oxoglutarate metabolic process"/>
    <property type="evidence" value="ECO:0007669"/>
    <property type="project" value="TreeGrafter"/>
</dbReference>
<dbReference type="InterPro" id="IPR036188">
    <property type="entry name" value="FAD/NAD-bd_sf"/>
</dbReference>
<feature type="binding site" evidence="12">
    <location>
        <position position="55"/>
    </location>
    <ligand>
        <name>FAD</name>
        <dbReference type="ChEBI" id="CHEBI:57692"/>
    </ligand>
</feature>
<dbReference type="FunFam" id="3.30.390.30:FF:000001">
    <property type="entry name" value="Dihydrolipoyl dehydrogenase"/>
    <property type="match status" value="1"/>
</dbReference>
<evidence type="ECO:0000256" key="11">
    <source>
        <dbReference type="PIRSR" id="PIRSR000350-2"/>
    </source>
</evidence>
<dbReference type="Proteomes" id="UP000712673">
    <property type="component" value="Unassembled WGS sequence"/>
</dbReference>
<dbReference type="InterPro" id="IPR050151">
    <property type="entry name" value="Class-I_Pyr_Nuc-Dis_Oxidored"/>
</dbReference>
<dbReference type="PIRSF" id="PIRSF000350">
    <property type="entry name" value="Mercury_reductase_MerA"/>
    <property type="match status" value="1"/>
</dbReference>
<dbReference type="PANTHER" id="PTHR22912:SF160">
    <property type="entry name" value="DIHYDROLIPOYL DEHYDROGENASE"/>
    <property type="match status" value="1"/>
</dbReference>
<keyword evidence="4 14" id="KW-0285">Flavoprotein</keyword>
<comment type="catalytic activity">
    <reaction evidence="10 14">
        <text>N(6)-[(R)-dihydrolipoyl]-L-lysyl-[protein] + NAD(+) = N(6)-[(R)-lipoyl]-L-lysyl-[protein] + NADH + H(+)</text>
        <dbReference type="Rhea" id="RHEA:15045"/>
        <dbReference type="Rhea" id="RHEA-COMP:10474"/>
        <dbReference type="Rhea" id="RHEA-COMP:10475"/>
        <dbReference type="ChEBI" id="CHEBI:15378"/>
        <dbReference type="ChEBI" id="CHEBI:57540"/>
        <dbReference type="ChEBI" id="CHEBI:57945"/>
        <dbReference type="ChEBI" id="CHEBI:83099"/>
        <dbReference type="ChEBI" id="CHEBI:83100"/>
        <dbReference type="EC" id="1.8.1.4"/>
    </reaction>
</comment>
<evidence type="ECO:0000256" key="4">
    <source>
        <dbReference type="ARBA" id="ARBA00022630"/>
    </source>
</evidence>
<dbReference type="AlphaFoldDB" id="A0A938B695"/>
<feature type="binding site" evidence="12">
    <location>
        <begin position="184"/>
        <end position="191"/>
    </location>
    <ligand>
        <name>NAD(+)</name>
        <dbReference type="ChEBI" id="CHEBI:57540"/>
    </ligand>
</feature>
<feature type="binding site" evidence="12">
    <location>
        <position position="275"/>
    </location>
    <ligand>
        <name>NAD(+)</name>
        <dbReference type="ChEBI" id="CHEBI:57540"/>
    </ligand>
</feature>
<dbReference type="PROSITE" id="PS00076">
    <property type="entry name" value="PYRIDINE_REDOX_1"/>
    <property type="match status" value="1"/>
</dbReference>
<evidence type="ECO:0000313" key="17">
    <source>
        <dbReference type="EMBL" id="MBM3226468.1"/>
    </source>
</evidence>
<dbReference type="NCBIfam" id="TIGR01350">
    <property type="entry name" value="lipoamide_DH"/>
    <property type="match status" value="1"/>
</dbReference>
<organism evidence="17 18">
    <name type="scientific">Tectimicrobiota bacterium</name>
    <dbReference type="NCBI Taxonomy" id="2528274"/>
    <lineage>
        <taxon>Bacteria</taxon>
        <taxon>Pseudomonadati</taxon>
        <taxon>Nitrospinota/Tectimicrobiota group</taxon>
        <taxon>Candidatus Tectimicrobiota</taxon>
    </lineage>
</organism>
<name>A0A938B695_UNCTE</name>
<feature type="binding site" evidence="12">
    <location>
        <begin position="147"/>
        <end position="149"/>
    </location>
    <ligand>
        <name>FAD</name>
        <dbReference type="ChEBI" id="CHEBI:57692"/>
    </ligand>
</feature>
<accession>A0A938B695</accession>
<evidence type="ECO:0000256" key="14">
    <source>
        <dbReference type="RuleBase" id="RU003692"/>
    </source>
</evidence>
<dbReference type="Gene3D" id="3.30.390.30">
    <property type="match status" value="1"/>
</dbReference>
<evidence type="ECO:0000256" key="9">
    <source>
        <dbReference type="ARBA" id="ARBA00023284"/>
    </source>
</evidence>
<comment type="caution">
    <text evidence="17">The sequence shown here is derived from an EMBL/GenBank/DDBJ whole genome shotgun (WGS) entry which is preliminary data.</text>
</comment>
<evidence type="ECO:0000256" key="8">
    <source>
        <dbReference type="ARBA" id="ARBA00023157"/>
    </source>
</evidence>
<dbReference type="EMBL" id="VGLS01000920">
    <property type="protein sequence ID" value="MBM3226468.1"/>
    <property type="molecule type" value="Genomic_DNA"/>
</dbReference>
<dbReference type="InterPro" id="IPR001100">
    <property type="entry name" value="Pyr_nuc-diS_OxRdtase"/>
</dbReference>
<dbReference type="InterPro" id="IPR004099">
    <property type="entry name" value="Pyr_nucl-diS_OxRdtase_dimer"/>
</dbReference>
<dbReference type="Pfam" id="PF07992">
    <property type="entry name" value="Pyr_redox_2"/>
    <property type="match status" value="1"/>
</dbReference>
<evidence type="ECO:0000259" key="15">
    <source>
        <dbReference type="Pfam" id="PF02852"/>
    </source>
</evidence>
<dbReference type="PRINTS" id="PR00411">
    <property type="entry name" value="PNDRDTASEI"/>
</dbReference>
<feature type="active site" description="Proton acceptor" evidence="11">
    <location>
        <position position="448"/>
    </location>
</feature>
<reference evidence="17" key="1">
    <citation type="submission" date="2019-03" db="EMBL/GenBank/DDBJ databases">
        <title>Lake Tanganyika Metagenome-Assembled Genomes (MAGs).</title>
        <authorList>
            <person name="Tran P."/>
        </authorList>
    </citation>
    <scope>NUCLEOTIDE SEQUENCE</scope>
    <source>
        <strain evidence="17">K_DeepCast_65m_m2_066</strain>
    </source>
</reference>
<comment type="similarity">
    <text evidence="1 14">Belongs to the class-I pyridine nucleotide-disulfide oxidoreductase family.</text>
</comment>
<evidence type="ECO:0000256" key="12">
    <source>
        <dbReference type="PIRSR" id="PIRSR000350-3"/>
    </source>
</evidence>
<keyword evidence="6 14" id="KW-0560">Oxidoreductase</keyword>
<dbReference type="Pfam" id="PF02852">
    <property type="entry name" value="Pyr_redox_dim"/>
    <property type="match status" value="1"/>
</dbReference>
<dbReference type="SUPFAM" id="SSF51905">
    <property type="entry name" value="FAD/NAD(P)-binding domain"/>
    <property type="match status" value="1"/>
</dbReference>
<evidence type="ECO:0000256" key="7">
    <source>
        <dbReference type="ARBA" id="ARBA00023027"/>
    </source>
</evidence>
<proteinExistence type="inferred from homology"/>
<evidence type="ECO:0000256" key="13">
    <source>
        <dbReference type="PIRSR" id="PIRSR000350-4"/>
    </source>
</evidence>
<evidence type="ECO:0000313" key="18">
    <source>
        <dbReference type="Proteomes" id="UP000712673"/>
    </source>
</evidence>
<dbReference type="SUPFAM" id="SSF55424">
    <property type="entry name" value="FAD/NAD-linked reductases, dimerisation (C-terminal) domain"/>
    <property type="match status" value="1"/>
</dbReference>
<evidence type="ECO:0000256" key="1">
    <source>
        <dbReference type="ARBA" id="ARBA00007532"/>
    </source>
</evidence>
<dbReference type="InterPro" id="IPR012999">
    <property type="entry name" value="Pyr_OxRdtase_I_AS"/>
</dbReference>
<feature type="domain" description="Pyridine nucleotide-disulphide oxidoreductase dimerisation" evidence="15">
    <location>
        <begin position="350"/>
        <end position="459"/>
    </location>
</feature>
<evidence type="ECO:0000259" key="16">
    <source>
        <dbReference type="Pfam" id="PF07992"/>
    </source>
</evidence>
<feature type="domain" description="FAD/NAD(P)-binding" evidence="16">
    <location>
        <begin position="9"/>
        <end position="331"/>
    </location>
</feature>
<dbReference type="GO" id="GO:0050660">
    <property type="term" value="F:flavin adenine dinucleotide binding"/>
    <property type="evidence" value="ECO:0007669"/>
    <property type="project" value="InterPro"/>
</dbReference>
<sequence length="486" mass="51554">MPGVSQATQLAIIGGGPGGYAAAFLAADLGMQVTLIDQEPHPGGVCLYRGCIPSKALLHVANVLTEARQAARWGVTFTAPTIDLAKLRAWKDEVVQKLTSGLGDLCKRRQVHFIQGQARFQDATTLHIDTVQGETQLLTFAHAIIATGSRPATLPHLALESPRLLDSTTALALPDIPPTLLVIGGGYIGLELGSAYAALGAQVSIVEMTSGLLPGVDRDLVNHLSTHLKPALTALMLNTTVTALREEPHGLGVTFQGPDVAPAYQVFDRVLIAVGRRPNTHNLGLEHTRITLDQHGFIPVDAQRCTAEPGIYAIGDVTGEPLLAHKASHEGRVAVRAMHGEPVAFTPHAIPAVVFTDPEIAWCGLTETQARQNGRTVDVARFPWAASGRATTLDRYDGVTKLLLDPATHRILGVGIAGPGAGELIAEGVLAVEMAAVASDLALSIHPHPTLSETLMEAAEVFFGQSTHVYRPLRRRSEAKAHEPLA</sequence>